<dbReference type="GO" id="GO:0022008">
    <property type="term" value="P:neurogenesis"/>
    <property type="evidence" value="ECO:0007669"/>
    <property type="project" value="TreeGrafter"/>
</dbReference>
<protein>
    <recommendedName>
        <fullName evidence="2">BACK domain-containing protein</fullName>
    </recommendedName>
</protein>
<dbReference type="GO" id="GO:0005829">
    <property type="term" value="C:cytosol"/>
    <property type="evidence" value="ECO:0007669"/>
    <property type="project" value="TreeGrafter"/>
</dbReference>
<dbReference type="PANTHER" id="PTHR45774">
    <property type="entry name" value="BTB/POZ DOMAIN-CONTAINING"/>
    <property type="match status" value="1"/>
</dbReference>
<evidence type="ECO:0000313" key="3">
    <source>
        <dbReference type="EMBL" id="VEN54186.1"/>
    </source>
</evidence>
<evidence type="ECO:0000259" key="2">
    <source>
        <dbReference type="Pfam" id="PF07707"/>
    </source>
</evidence>
<proteinExistence type="predicted"/>
<keyword evidence="4" id="KW-1185">Reference proteome</keyword>
<name>A0A653D4B6_CALMS</name>
<accession>A0A653D4B6</accession>
<evidence type="ECO:0000313" key="4">
    <source>
        <dbReference type="Proteomes" id="UP000410492"/>
    </source>
</evidence>
<evidence type="ECO:0000256" key="1">
    <source>
        <dbReference type="SAM" id="MobiDB-lite"/>
    </source>
</evidence>
<dbReference type="PANTHER" id="PTHR45774:SF4">
    <property type="entry name" value="AXUNDEAD, ISOFORM F"/>
    <property type="match status" value="1"/>
</dbReference>
<organism evidence="3 4">
    <name type="scientific">Callosobruchus maculatus</name>
    <name type="common">Southern cowpea weevil</name>
    <name type="synonym">Pulse bruchid</name>
    <dbReference type="NCBI Taxonomy" id="64391"/>
    <lineage>
        <taxon>Eukaryota</taxon>
        <taxon>Metazoa</taxon>
        <taxon>Ecdysozoa</taxon>
        <taxon>Arthropoda</taxon>
        <taxon>Hexapoda</taxon>
        <taxon>Insecta</taxon>
        <taxon>Pterygota</taxon>
        <taxon>Neoptera</taxon>
        <taxon>Endopterygota</taxon>
        <taxon>Coleoptera</taxon>
        <taxon>Polyphaga</taxon>
        <taxon>Cucujiformia</taxon>
        <taxon>Chrysomeloidea</taxon>
        <taxon>Chrysomelidae</taxon>
        <taxon>Bruchinae</taxon>
        <taxon>Bruchini</taxon>
        <taxon>Callosobruchus</taxon>
    </lineage>
</organism>
<dbReference type="OrthoDB" id="6335872at2759"/>
<gene>
    <name evidence="3" type="ORF">CALMAC_LOCUS13733</name>
</gene>
<dbReference type="Proteomes" id="UP000410492">
    <property type="component" value="Unassembled WGS sequence"/>
</dbReference>
<feature type="compositionally biased region" description="Acidic residues" evidence="1">
    <location>
        <begin position="1"/>
        <end position="11"/>
    </location>
</feature>
<dbReference type="Gene3D" id="1.25.40.420">
    <property type="match status" value="1"/>
</dbReference>
<feature type="domain" description="BACK" evidence="2">
    <location>
        <begin position="131"/>
        <end position="200"/>
    </location>
</feature>
<sequence length="214" mass="24218">MVLKVEDDEPYGETKPILDASGTSDAEETDLRIHEVYKNITSSLKTDPLTIDKPAVALDLFSTAVHVRNAALAKQCIEILNNHLNKRDVLLILKHLSKCRSDTGEPGDTEPSAPPMDETPDDDWVQDLVDNLRNNCLLEIDKHADYVLKQKEFLDLGYGDVLSITTRDTLQVSNEIIVYSAIMRWCIEECKRRTLQTQKVNLKAVLRDLVYAPR</sequence>
<dbReference type="Pfam" id="PF07707">
    <property type="entry name" value="BACK"/>
    <property type="match status" value="1"/>
</dbReference>
<reference evidence="3 4" key="1">
    <citation type="submission" date="2019-01" db="EMBL/GenBank/DDBJ databases">
        <authorList>
            <person name="Sayadi A."/>
        </authorList>
    </citation>
    <scope>NUCLEOTIDE SEQUENCE [LARGE SCALE GENOMIC DNA]</scope>
</reference>
<dbReference type="InterPro" id="IPR011705">
    <property type="entry name" value="BACK"/>
</dbReference>
<feature type="region of interest" description="Disordered" evidence="1">
    <location>
        <begin position="1"/>
        <end position="26"/>
    </location>
</feature>
<dbReference type="EMBL" id="CAACVG010009784">
    <property type="protein sequence ID" value="VEN54186.1"/>
    <property type="molecule type" value="Genomic_DNA"/>
</dbReference>
<dbReference type="AlphaFoldDB" id="A0A653D4B6"/>
<feature type="region of interest" description="Disordered" evidence="1">
    <location>
        <begin position="100"/>
        <end position="122"/>
    </location>
</feature>